<dbReference type="EMBL" id="BK015540">
    <property type="protein sequence ID" value="DAE11994.1"/>
    <property type="molecule type" value="Genomic_DNA"/>
</dbReference>
<protein>
    <submittedName>
        <fullName evidence="1">Uncharacterized protein</fullName>
    </submittedName>
</protein>
<evidence type="ECO:0000313" key="1">
    <source>
        <dbReference type="EMBL" id="DAE11994.1"/>
    </source>
</evidence>
<organism evidence="1">
    <name type="scientific">Myoviridae sp. ctBtT5</name>
    <dbReference type="NCBI Taxonomy" id="2825048"/>
    <lineage>
        <taxon>Viruses</taxon>
        <taxon>Duplodnaviria</taxon>
        <taxon>Heunggongvirae</taxon>
        <taxon>Uroviricota</taxon>
        <taxon>Caudoviricetes</taxon>
    </lineage>
</organism>
<name>A0A8S5PYM8_9CAUD</name>
<proteinExistence type="predicted"/>
<accession>A0A8S5PYM8</accession>
<sequence>MYFRKIGKRAGETTDRYSGVVNVNRDSELY</sequence>
<reference evidence="1" key="1">
    <citation type="journal article" date="2021" name="Proc. Natl. Acad. Sci. U.S.A.">
        <title>A Catalog of Tens of Thousands of Viruses from Human Metagenomes Reveals Hidden Associations with Chronic Diseases.</title>
        <authorList>
            <person name="Tisza M.J."/>
            <person name="Buck C.B."/>
        </authorList>
    </citation>
    <scope>NUCLEOTIDE SEQUENCE</scope>
    <source>
        <strain evidence="1">CtBtT5</strain>
    </source>
</reference>